<name>A0A955KZZ0_9BACT</name>
<evidence type="ECO:0000313" key="5">
    <source>
        <dbReference type="EMBL" id="MCA9378931.1"/>
    </source>
</evidence>
<keyword evidence="1" id="KW-0226">DNA condensation</keyword>
<evidence type="ECO:0000256" key="3">
    <source>
        <dbReference type="RuleBase" id="RU003939"/>
    </source>
</evidence>
<dbReference type="Gene3D" id="4.10.520.10">
    <property type="entry name" value="IHF-like DNA-binding proteins"/>
    <property type="match status" value="1"/>
</dbReference>
<comment type="similarity">
    <text evidence="3">Belongs to the bacterial histone-like protein family.</text>
</comment>
<dbReference type="CDD" id="cd13831">
    <property type="entry name" value="HU"/>
    <property type="match status" value="1"/>
</dbReference>
<dbReference type="GO" id="GO:0030261">
    <property type="term" value="P:chromosome condensation"/>
    <property type="evidence" value="ECO:0007669"/>
    <property type="project" value="UniProtKB-KW"/>
</dbReference>
<dbReference type="AlphaFoldDB" id="A0A955KZZ0"/>
<evidence type="ECO:0000313" key="6">
    <source>
        <dbReference type="Proteomes" id="UP000760819"/>
    </source>
</evidence>
<dbReference type="EMBL" id="JAGQLI010000037">
    <property type="protein sequence ID" value="MCA9378931.1"/>
    <property type="molecule type" value="Genomic_DNA"/>
</dbReference>
<evidence type="ECO:0000256" key="4">
    <source>
        <dbReference type="SAM" id="MobiDB-lite"/>
    </source>
</evidence>
<sequence length="90" mass="9612">MNKADLVNAVAAKTGATKKSVSDVLDAVLDAVMASLKKGDNVTLTGFGTFRSVHQAASEKRNPKTNQPVNVPAKNVPRFRAGKQFREMVA</sequence>
<evidence type="ECO:0000256" key="1">
    <source>
        <dbReference type="ARBA" id="ARBA00023067"/>
    </source>
</evidence>
<gene>
    <name evidence="5" type="ORF">KC640_00745</name>
</gene>
<accession>A0A955KZZ0</accession>
<protein>
    <submittedName>
        <fullName evidence="5">HU family DNA-binding protein</fullName>
    </submittedName>
</protein>
<dbReference type="Proteomes" id="UP000760819">
    <property type="component" value="Unassembled WGS sequence"/>
</dbReference>
<proteinExistence type="inferred from homology"/>
<reference evidence="5" key="1">
    <citation type="submission" date="2020-04" db="EMBL/GenBank/DDBJ databases">
        <authorList>
            <person name="Zhang T."/>
        </authorList>
    </citation>
    <scope>NUCLEOTIDE SEQUENCE</scope>
    <source>
        <strain evidence="5">HKST-UBA12</strain>
    </source>
</reference>
<dbReference type="Pfam" id="PF00216">
    <property type="entry name" value="Bac_DNA_binding"/>
    <property type="match status" value="1"/>
</dbReference>
<dbReference type="PRINTS" id="PR01727">
    <property type="entry name" value="DNABINDINGHU"/>
</dbReference>
<dbReference type="PANTHER" id="PTHR33175:SF3">
    <property type="entry name" value="DNA-BINDING PROTEIN HU-BETA"/>
    <property type="match status" value="1"/>
</dbReference>
<reference evidence="5" key="2">
    <citation type="journal article" date="2021" name="Microbiome">
        <title>Successional dynamics and alternative stable states in a saline activated sludge microbial community over 9 years.</title>
        <authorList>
            <person name="Wang Y."/>
            <person name="Ye J."/>
            <person name="Ju F."/>
            <person name="Liu L."/>
            <person name="Boyd J.A."/>
            <person name="Deng Y."/>
            <person name="Parks D.H."/>
            <person name="Jiang X."/>
            <person name="Yin X."/>
            <person name="Woodcroft B.J."/>
            <person name="Tyson G.W."/>
            <person name="Hugenholtz P."/>
            <person name="Polz M.F."/>
            <person name="Zhang T."/>
        </authorList>
    </citation>
    <scope>NUCLEOTIDE SEQUENCE</scope>
    <source>
        <strain evidence="5">HKST-UBA12</strain>
    </source>
</reference>
<organism evidence="5 6">
    <name type="scientific">Candidatus Dojkabacteria bacterium</name>
    <dbReference type="NCBI Taxonomy" id="2099670"/>
    <lineage>
        <taxon>Bacteria</taxon>
        <taxon>Candidatus Dojkabacteria</taxon>
    </lineage>
</organism>
<dbReference type="InterPro" id="IPR000119">
    <property type="entry name" value="Hist_DNA-bd"/>
</dbReference>
<comment type="caution">
    <text evidence="5">The sequence shown here is derived from an EMBL/GenBank/DDBJ whole genome shotgun (WGS) entry which is preliminary data.</text>
</comment>
<feature type="region of interest" description="Disordered" evidence="4">
    <location>
        <begin position="56"/>
        <end position="78"/>
    </location>
</feature>
<keyword evidence="2 5" id="KW-0238">DNA-binding</keyword>
<dbReference type="GO" id="GO:0005829">
    <property type="term" value="C:cytosol"/>
    <property type="evidence" value="ECO:0007669"/>
    <property type="project" value="TreeGrafter"/>
</dbReference>
<dbReference type="InterPro" id="IPR010992">
    <property type="entry name" value="IHF-like_DNA-bd_dom_sf"/>
</dbReference>
<dbReference type="GO" id="GO:0030527">
    <property type="term" value="F:structural constituent of chromatin"/>
    <property type="evidence" value="ECO:0007669"/>
    <property type="project" value="InterPro"/>
</dbReference>
<dbReference type="SMART" id="SM00411">
    <property type="entry name" value="BHL"/>
    <property type="match status" value="1"/>
</dbReference>
<dbReference type="PANTHER" id="PTHR33175">
    <property type="entry name" value="DNA-BINDING PROTEIN HU"/>
    <property type="match status" value="1"/>
</dbReference>
<evidence type="ECO:0000256" key="2">
    <source>
        <dbReference type="ARBA" id="ARBA00023125"/>
    </source>
</evidence>
<dbReference type="SUPFAM" id="SSF47729">
    <property type="entry name" value="IHF-like DNA-binding proteins"/>
    <property type="match status" value="1"/>
</dbReference>
<dbReference type="GO" id="GO:0003677">
    <property type="term" value="F:DNA binding"/>
    <property type="evidence" value="ECO:0007669"/>
    <property type="project" value="UniProtKB-KW"/>
</dbReference>